<name>A0ABW5X038_9FLAO</name>
<dbReference type="RefSeq" id="WP_251741536.1">
    <property type="nucleotide sequence ID" value="NZ_JBHUOJ010000001.1"/>
</dbReference>
<comment type="caution">
    <text evidence="3">The sequence shown here is derived from an EMBL/GenBank/DDBJ whole genome shotgun (WGS) entry which is preliminary data.</text>
</comment>
<evidence type="ECO:0000313" key="4">
    <source>
        <dbReference type="Proteomes" id="UP001597438"/>
    </source>
</evidence>
<keyword evidence="4" id="KW-1185">Reference proteome</keyword>
<accession>A0ABW5X038</accession>
<feature type="domain" description="4'-phosphopantetheinyl transferase" evidence="2">
    <location>
        <begin position="2"/>
        <end position="76"/>
    </location>
</feature>
<keyword evidence="1 3" id="KW-0808">Transferase</keyword>
<dbReference type="Gene3D" id="3.90.470.20">
    <property type="entry name" value="4'-phosphopantetheinyl transferase domain"/>
    <property type="match status" value="1"/>
</dbReference>
<dbReference type="Pfam" id="PF01648">
    <property type="entry name" value="ACPS"/>
    <property type="match status" value="1"/>
</dbReference>
<dbReference type="SUPFAM" id="SSF56214">
    <property type="entry name" value="4'-phosphopantetheinyl transferase"/>
    <property type="match status" value="1"/>
</dbReference>
<protein>
    <submittedName>
        <fullName evidence="3">4'-phosphopantetheinyl transferase superfamily protein</fullName>
    </submittedName>
</protein>
<evidence type="ECO:0000313" key="3">
    <source>
        <dbReference type="EMBL" id="MFD2831739.1"/>
    </source>
</evidence>
<dbReference type="InterPro" id="IPR008278">
    <property type="entry name" value="4-PPantetheinyl_Trfase_dom"/>
</dbReference>
<dbReference type="EMBL" id="JBHUOJ010000001">
    <property type="protein sequence ID" value="MFD2831739.1"/>
    <property type="molecule type" value="Genomic_DNA"/>
</dbReference>
<dbReference type="InterPro" id="IPR037143">
    <property type="entry name" value="4-PPantetheinyl_Trfase_dom_sf"/>
</dbReference>
<evidence type="ECO:0000259" key="2">
    <source>
        <dbReference type="Pfam" id="PF01648"/>
    </source>
</evidence>
<evidence type="ECO:0000256" key="1">
    <source>
        <dbReference type="ARBA" id="ARBA00022679"/>
    </source>
</evidence>
<reference evidence="4" key="1">
    <citation type="journal article" date="2019" name="Int. J. Syst. Evol. Microbiol.">
        <title>The Global Catalogue of Microorganisms (GCM) 10K type strain sequencing project: providing services to taxonomists for standard genome sequencing and annotation.</title>
        <authorList>
            <consortium name="The Broad Institute Genomics Platform"/>
            <consortium name="The Broad Institute Genome Sequencing Center for Infectious Disease"/>
            <person name="Wu L."/>
            <person name="Ma J."/>
        </authorList>
    </citation>
    <scope>NUCLEOTIDE SEQUENCE [LARGE SCALE GENOMIC DNA]</scope>
    <source>
        <strain evidence="4">KCTC 52925</strain>
    </source>
</reference>
<organism evidence="3 4">
    <name type="scientific">Christiangramia antarctica</name>
    <dbReference type="NCBI Taxonomy" id="2058158"/>
    <lineage>
        <taxon>Bacteria</taxon>
        <taxon>Pseudomonadati</taxon>
        <taxon>Bacteroidota</taxon>
        <taxon>Flavobacteriia</taxon>
        <taxon>Flavobacteriales</taxon>
        <taxon>Flavobacteriaceae</taxon>
        <taxon>Christiangramia</taxon>
    </lineage>
</organism>
<proteinExistence type="predicted"/>
<dbReference type="GO" id="GO:0016740">
    <property type="term" value="F:transferase activity"/>
    <property type="evidence" value="ECO:0007669"/>
    <property type="project" value="UniProtKB-KW"/>
</dbReference>
<dbReference type="Proteomes" id="UP001597438">
    <property type="component" value="Unassembled WGS sequence"/>
</dbReference>
<sequence length="179" mass="20669">MIGNDLVSLERLDQKKAGNPRFLQKIFTPREQEIIQISENPDLQLWQFWSAKESAYKAHQRKFQLARKFNPLDFAVDPNNFTVKIGDSVYPVIVQKIKSFIYSKTVFTSIQKFQTFFSEGNKIPSEDIIELIGLTADFQIVKNHLGIPSLHQKSSSREYPISISHEGKFSSFLIPLINY</sequence>
<gene>
    <name evidence="3" type="ORF">ACFSYS_00475</name>
</gene>